<dbReference type="Proteomes" id="UP000188354">
    <property type="component" value="Chromosome LG13"/>
</dbReference>
<dbReference type="Gramene" id="OIV99087">
    <property type="protein sequence ID" value="OIV99087"/>
    <property type="gene ID" value="TanjilG_32346"/>
</dbReference>
<accession>A0A4P1R0E4</accession>
<proteinExistence type="predicted"/>
<name>A0A4P1R0E4_LUPAN</name>
<gene>
    <name evidence="1" type="ORF">TanjilG_32346</name>
</gene>
<protein>
    <submittedName>
        <fullName evidence="1">Uncharacterized protein</fullName>
    </submittedName>
</protein>
<dbReference type="AlphaFoldDB" id="A0A4P1R0E4"/>
<evidence type="ECO:0000313" key="1">
    <source>
        <dbReference type="EMBL" id="OIV99087.1"/>
    </source>
</evidence>
<evidence type="ECO:0000313" key="2">
    <source>
        <dbReference type="Proteomes" id="UP000188354"/>
    </source>
</evidence>
<organism evidence="1 2">
    <name type="scientific">Lupinus angustifolius</name>
    <name type="common">Narrow-leaved blue lupine</name>
    <dbReference type="NCBI Taxonomy" id="3871"/>
    <lineage>
        <taxon>Eukaryota</taxon>
        <taxon>Viridiplantae</taxon>
        <taxon>Streptophyta</taxon>
        <taxon>Embryophyta</taxon>
        <taxon>Tracheophyta</taxon>
        <taxon>Spermatophyta</taxon>
        <taxon>Magnoliopsida</taxon>
        <taxon>eudicotyledons</taxon>
        <taxon>Gunneridae</taxon>
        <taxon>Pentapetalae</taxon>
        <taxon>rosids</taxon>
        <taxon>fabids</taxon>
        <taxon>Fabales</taxon>
        <taxon>Fabaceae</taxon>
        <taxon>Papilionoideae</taxon>
        <taxon>50 kb inversion clade</taxon>
        <taxon>genistoids sensu lato</taxon>
        <taxon>core genistoids</taxon>
        <taxon>Genisteae</taxon>
        <taxon>Lupinus</taxon>
    </lineage>
</organism>
<dbReference type="EMBL" id="CM007373">
    <property type="protein sequence ID" value="OIV99087.1"/>
    <property type="molecule type" value="Genomic_DNA"/>
</dbReference>
<sequence>MVEGVDVVTHVVGKIEENVEGSYGHGLDLHMDMNVMEKQNWFTNLLSSGDETLPFGDVNPQNQFWPNQFFN</sequence>
<keyword evidence="2" id="KW-1185">Reference proteome</keyword>
<reference evidence="1 2" key="1">
    <citation type="journal article" date="2017" name="Plant Biotechnol. J.">
        <title>A comprehensive draft genome sequence for lupin (Lupinus angustifolius), an emerging health food: insights into plant-microbe interactions and legume evolution.</title>
        <authorList>
            <person name="Hane J.K."/>
            <person name="Ming Y."/>
            <person name="Kamphuis L.G."/>
            <person name="Nelson M.N."/>
            <person name="Garg G."/>
            <person name="Atkins C.A."/>
            <person name="Bayer P.E."/>
            <person name="Bravo A."/>
            <person name="Bringans S."/>
            <person name="Cannon S."/>
            <person name="Edwards D."/>
            <person name="Foley R."/>
            <person name="Gao L.L."/>
            <person name="Harrison M.J."/>
            <person name="Huang W."/>
            <person name="Hurgobin B."/>
            <person name="Li S."/>
            <person name="Liu C.W."/>
            <person name="McGrath A."/>
            <person name="Morahan G."/>
            <person name="Murray J."/>
            <person name="Weller J."/>
            <person name="Jian J."/>
            <person name="Singh K.B."/>
        </authorList>
    </citation>
    <scope>NUCLEOTIDE SEQUENCE [LARGE SCALE GENOMIC DNA]</scope>
    <source>
        <strain evidence="2">cv. Tanjil</strain>
        <tissue evidence="1">Whole plant</tissue>
    </source>
</reference>